<organism evidence="2 3">
    <name type="scientific">Brevundimonas terrae</name>
    <dbReference type="NCBI Taxonomy" id="363631"/>
    <lineage>
        <taxon>Bacteria</taxon>
        <taxon>Pseudomonadati</taxon>
        <taxon>Pseudomonadota</taxon>
        <taxon>Alphaproteobacteria</taxon>
        <taxon>Caulobacterales</taxon>
        <taxon>Caulobacteraceae</taxon>
        <taxon>Brevundimonas</taxon>
    </lineage>
</organism>
<evidence type="ECO:0000313" key="3">
    <source>
        <dbReference type="Proteomes" id="UP001500791"/>
    </source>
</evidence>
<dbReference type="Pfam" id="PF10090">
    <property type="entry name" value="HPTransfase"/>
    <property type="match status" value="1"/>
</dbReference>
<keyword evidence="3" id="KW-1185">Reference proteome</keyword>
<dbReference type="RefSeq" id="WP_167178575.1">
    <property type="nucleotide sequence ID" value="NZ_BAAAEJ010000002.1"/>
</dbReference>
<dbReference type="Proteomes" id="UP001500791">
    <property type="component" value="Unassembled WGS sequence"/>
</dbReference>
<dbReference type="InterPro" id="IPR018762">
    <property type="entry name" value="ChpT_C"/>
</dbReference>
<name>A0ABN0Y0H4_9CAUL</name>
<accession>A0ABN0Y0H4</accession>
<dbReference type="InterPro" id="IPR036890">
    <property type="entry name" value="HATPase_C_sf"/>
</dbReference>
<proteinExistence type="predicted"/>
<dbReference type="Gene3D" id="1.10.287.130">
    <property type="match status" value="1"/>
</dbReference>
<dbReference type="Gene3D" id="3.30.565.10">
    <property type="entry name" value="Histidine kinase-like ATPase, C-terminal domain"/>
    <property type="match status" value="1"/>
</dbReference>
<evidence type="ECO:0000313" key="2">
    <source>
        <dbReference type="EMBL" id="GAA0379030.1"/>
    </source>
</evidence>
<feature type="domain" description="Histidine phosphotransferase ChpT C-terminal" evidence="1">
    <location>
        <begin position="100"/>
        <end position="218"/>
    </location>
</feature>
<reference evidence="2 3" key="1">
    <citation type="journal article" date="2019" name="Int. J. Syst. Evol. Microbiol.">
        <title>The Global Catalogue of Microorganisms (GCM) 10K type strain sequencing project: providing services to taxonomists for standard genome sequencing and annotation.</title>
        <authorList>
            <consortium name="The Broad Institute Genomics Platform"/>
            <consortium name="The Broad Institute Genome Sequencing Center for Infectious Disease"/>
            <person name="Wu L."/>
            <person name="Ma J."/>
        </authorList>
    </citation>
    <scope>NUCLEOTIDE SEQUENCE [LARGE SCALE GENOMIC DNA]</scope>
    <source>
        <strain evidence="2 3">JCM 13476</strain>
    </source>
</reference>
<protein>
    <submittedName>
        <fullName evidence="2">Histidine phosphotransferase ChpT</fullName>
    </submittedName>
</protein>
<gene>
    <name evidence="2" type="primary">chpT</name>
    <name evidence="2" type="ORF">GCM10009093_02630</name>
</gene>
<sequence length="234" mass="25333">MSFLTDTAPRASFDVADEQPTLPQGAELASMVAAKLCHDFISPSGAVMSGLDLLDDPTAQDMRDDAMDLIRQSARKMISLVSFSRVAFGSSSSAERFSSTEIHNLLSGLTDGSRAQIDWRIPEMSLAKPHARALLNLAYLTHGALALGGTAIITARQEDNGLTLVGQAEGNRVRLKPEALMGLRGQSLSEGLNGQWIQPYWLWLTISEIGGRLDTIVEEQCISLLARLPNLVEI</sequence>
<evidence type="ECO:0000259" key="1">
    <source>
        <dbReference type="Pfam" id="PF10090"/>
    </source>
</evidence>
<dbReference type="NCBIfam" id="NF046025">
    <property type="entry name" value="HisPtaseChptCaul"/>
    <property type="match status" value="1"/>
</dbReference>
<dbReference type="EMBL" id="BAAAEJ010000002">
    <property type="protein sequence ID" value="GAA0379030.1"/>
    <property type="molecule type" value="Genomic_DNA"/>
</dbReference>
<comment type="caution">
    <text evidence="2">The sequence shown here is derived from an EMBL/GenBank/DDBJ whole genome shotgun (WGS) entry which is preliminary data.</text>
</comment>